<keyword evidence="6" id="KW-1185">Reference proteome</keyword>
<dbReference type="PANTHER" id="PTHR13645">
    <property type="entry name" value="DEFENSIN"/>
    <property type="match status" value="1"/>
</dbReference>
<dbReference type="EMBL" id="WIXP02000015">
    <property type="protein sequence ID" value="KAF6199559.1"/>
    <property type="molecule type" value="Genomic_DNA"/>
</dbReference>
<protein>
    <recommendedName>
        <fullName evidence="4">Invertebrate defensins family profile domain-containing protein</fullName>
    </recommendedName>
</protein>
<reference evidence="5" key="1">
    <citation type="journal article" date="2021" name="Mol. Ecol. Resour.">
        <title>Apolygus lucorum genome provides insights into omnivorousness and mesophyll feeding.</title>
        <authorList>
            <person name="Liu Y."/>
            <person name="Liu H."/>
            <person name="Wang H."/>
            <person name="Huang T."/>
            <person name="Liu B."/>
            <person name="Yang B."/>
            <person name="Yin L."/>
            <person name="Li B."/>
            <person name="Zhang Y."/>
            <person name="Zhang S."/>
            <person name="Jiang F."/>
            <person name="Zhang X."/>
            <person name="Ren Y."/>
            <person name="Wang B."/>
            <person name="Wang S."/>
            <person name="Lu Y."/>
            <person name="Wu K."/>
            <person name="Fan W."/>
            <person name="Wang G."/>
        </authorList>
    </citation>
    <scope>NUCLEOTIDE SEQUENCE</scope>
    <source>
        <strain evidence="5">12Hb</strain>
    </source>
</reference>
<gene>
    <name evidence="5" type="ORF">GE061_007585</name>
</gene>
<evidence type="ECO:0000313" key="5">
    <source>
        <dbReference type="EMBL" id="KAF6199559.1"/>
    </source>
</evidence>
<dbReference type="Proteomes" id="UP000466442">
    <property type="component" value="Unassembled WGS sequence"/>
</dbReference>
<dbReference type="InterPro" id="IPR036574">
    <property type="entry name" value="Scorpion_toxin-like_sf"/>
</dbReference>
<dbReference type="GO" id="GO:0042742">
    <property type="term" value="P:defense response to bacterium"/>
    <property type="evidence" value="ECO:0007669"/>
    <property type="project" value="TreeGrafter"/>
</dbReference>
<dbReference type="SUPFAM" id="SSF57095">
    <property type="entry name" value="Scorpion toxin-like"/>
    <property type="match status" value="1"/>
</dbReference>
<sequence>MDFTKMFSVFAILMATLLVSSLSSPVPDEQELEPQFEELELYGRAAGDHSLVRMKRASCDLFSFGSQWVTPNHSVCAAHCIFLGKRGGECKGTVCHCRA</sequence>
<dbReference type="PROSITE" id="PS51378">
    <property type="entry name" value="INVERT_DEFENSINS"/>
    <property type="match status" value="1"/>
</dbReference>
<evidence type="ECO:0000256" key="2">
    <source>
        <dbReference type="ARBA" id="ARBA00022525"/>
    </source>
</evidence>
<proteinExistence type="predicted"/>
<dbReference type="Pfam" id="PF01097">
    <property type="entry name" value="Defensin_2"/>
    <property type="match status" value="1"/>
</dbReference>
<feature type="domain" description="Invertebrate defensins family profile" evidence="4">
    <location>
        <begin position="56"/>
        <end position="99"/>
    </location>
</feature>
<evidence type="ECO:0000256" key="3">
    <source>
        <dbReference type="ARBA" id="ARBA00023157"/>
    </source>
</evidence>
<accession>A0A6A4IZY9</accession>
<dbReference type="CDD" id="cd21806">
    <property type="entry name" value="DEFL_defensin-like"/>
    <property type="match status" value="1"/>
</dbReference>
<dbReference type="AlphaFoldDB" id="A0A6A4IZY9"/>
<dbReference type="GO" id="GO:0005615">
    <property type="term" value="C:extracellular space"/>
    <property type="evidence" value="ECO:0007669"/>
    <property type="project" value="TreeGrafter"/>
</dbReference>
<evidence type="ECO:0000313" key="6">
    <source>
        <dbReference type="Proteomes" id="UP000466442"/>
    </source>
</evidence>
<dbReference type="Gene3D" id="3.30.30.10">
    <property type="entry name" value="Knottin, scorpion toxin-like"/>
    <property type="match status" value="1"/>
</dbReference>
<evidence type="ECO:0000256" key="1">
    <source>
        <dbReference type="ARBA" id="ARBA00004613"/>
    </source>
</evidence>
<keyword evidence="2" id="KW-0964">Secreted</keyword>
<dbReference type="OrthoDB" id="10038290at2759"/>
<dbReference type="GO" id="GO:0006959">
    <property type="term" value="P:humoral immune response"/>
    <property type="evidence" value="ECO:0007669"/>
    <property type="project" value="TreeGrafter"/>
</dbReference>
<comment type="caution">
    <text evidence="5">The sequence shown here is derived from an EMBL/GenBank/DDBJ whole genome shotgun (WGS) entry which is preliminary data.</text>
</comment>
<organism evidence="5 6">
    <name type="scientific">Apolygus lucorum</name>
    <name type="common">Small green plant bug</name>
    <name type="synonym">Lygocoris lucorum</name>
    <dbReference type="NCBI Taxonomy" id="248454"/>
    <lineage>
        <taxon>Eukaryota</taxon>
        <taxon>Metazoa</taxon>
        <taxon>Ecdysozoa</taxon>
        <taxon>Arthropoda</taxon>
        <taxon>Hexapoda</taxon>
        <taxon>Insecta</taxon>
        <taxon>Pterygota</taxon>
        <taxon>Neoptera</taxon>
        <taxon>Paraneoptera</taxon>
        <taxon>Hemiptera</taxon>
        <taxon>Heteroptera</taxon>
        <taxon>Panheteroptera</taxon>
        <taxon>Cimicomorpha</taxon>
        <taxon>Miridae</taxon>
        <taxon>Mirini</taxon>
        <taxon>Apolygus</taxon>
    </lineage>
</organism>
<comment type="subcellular location">
    <subcellularLocation>
        <location evidence="1">Secreted</location>
    </subcellularLocation>
</comment>
<evidence type="ECO:0000259" key="4">
    <source>
        <dbReference type="PROSITE" id="PS51378"/>
    </source>
</evidence>
<dbReference type="InterPro" id="IPR001542">
    <property type="entry name" value="Defensin_invertebrate/fungal"/>
</dbReference>
<dbReference type="PANTHER" id="PTHR13645:SF0">
    <property type="entry name" value="DEFENSIN"/>
    <property type="match status" value="1"/>
</dbReference>
<keyword evidence="3" id="KW-1015">Disulfide bond</keyword>
<name>A0A6A4IZY9_APOLU</name>